<reference evidence="7" key="1">
    <citation type="journal article" date="2019" name="Int. J. Syst. Evol. Microbiol.">
        <title>The Global Catalogue of Microorganisms (GCM) 10K type strain sequencing project: providing services to taxonomists for standard genome sequencing and annotation.</title>
        <authorList>
            <consortium name="The Broad Institute Genomics Platform"/>
            <consortium name="The Broad Institute Genome Sequencing Center for Infectious Disease"/>
            <person name="Wu L."/>
            <person name="Ma J."/>
        </authorList>
    </citation>
    <scope>NUCLEOTIDE SEQUENCE [LARGE SCALE GENOMIC DNA]</scope>
    <source>
        <strain evidence="7">CCUG 61889</strain>
    </source>
</reference>
<dbReference type="Gene3D" id="3.40.50.1970">
    <property type="match status" value="1"/>
</dbReference>
<name>A0ABV8B2W5_9BACI</name>
<feature type="domain" description="Alcohol dehydrogenase iron-type/glycerol dehydrogenase GldA" evidence="4">
    <location>
        <begin position="9"/>
        <end position="177"/>
    </location>
</feature>
<organism evidence="6 7">
    <name type="scientific">Bacillus songklensis</name>
    <dbReference type="NCBI Taxonomy" id="1069116"/>
    <lineage>
        <taxon>Bacteria</taxon>
        <taxon>Bacillati</taxon>
        <taxon>Bacillota</taxon>
        <taxon>Bacilli</taxon>
        <taxon>Bacillales</taxon>
        <taxon>Bacillaceae</taxon>
        <taxon>Bacillus</taxon>
    </lineage>
</organism>
<dbReference type="Pfam" id="PF00465">
    <property type="entry name" value="Fe-ADH"/>
    <property type="match status" value="1"/>
</dbReference>
<evidence type="ECO:0000313" key="7">
    <source>
        <dbReference type="Proteomes" id="UP001595752"/>
    </source>
</evidence>
<comment type="similarity">
    <text evidence="1">Belongs to the iron-containing alcohol dehydrogenase family.</text>
</comment>
<dbReference type="PANTHER" id="PTHR11496">
    <property type="entry name" value="ALCOHOL DEHYDROGENASE"/>
    <property type="match status" value="1"/>
</dbReference>
<dbReference type="SUPFAM" id="SSF56796">
    <property type="entry name" value="Dehydroquinate synthase-like"/>
    <property type="match status" value="1"/>
</dbReference>
<dbReference type="InterPro" id="IPR001670">
    <property type="entry name" value="ADH_Fe/GldA"/>
</dbReference>
<accession>A0ABV8B2W5</accession>
<dbReference type="Pfam" id="PF25137">
    <property type="entry name" value="ADH_Fe_C"/>
    <property type="match status" value="1"/>
</dbReference>
<dbReference type="EMBL" id="JBHRZT010000052">
    <property type="protein sequence ID" value="MFC3884498.1"/>
    <property type="molecule type" value="Genomic_DNA"/>
</dbReference>
<dbReference type="RefSeq" id="WP_377915993.1">
    <property type="nucleotide sequence ID" value="NZ_JBHRZT010000052.1"/>
</dbReference>
<proteinExistence type="inferred from homology"/>
<dbReference type="Gene3D" id="1.20.1090.10">
    <property type="entry name" value="Dehydroquinate synthase-like - alpha domain"/>
    <property type="match status" value="1"/>
</dbReference>
<dbReference type="InterPro" id="IPR056798">
    <property type="entry name" value="ADH_Fe_C"/>
</dbReference>
<evidence type="ECO:0000256" key="2">
    <source>
        <dbReference type="ARBA" id="ARBA00023002"/>
    </source>
</evidence>
<dbReference type="Proteomes" id="UP001595752">
    <property type="component" value="Unassembled WGS sequence"/>
</dbReference>
<gene>
    <name evidence="6" type="ORF">ACFOU2_13680</name>
</gene>
<comment type="caution">
    <text evidence="6">The sequence shown here is derived from an EMBL/GenBank/DDBJ whole genome shotgun (WGS) entry which is preliminary data.</text>
</comment>
<evidence type="ECO:0000259" key="5">
    <source>
        <dbReference type="Pfam" id="PF25137"/>
    </source>
</evidence>
<keyword evidence="3" id="KW-0520">NAD</keyword>
<dbReference type="CDD" id="cd08194">
    <property type="entry name" value="Fe-ADH-like"/>
    <property type="match status" value="1"/>
</dbReference>
<dbReference type="PANTHER" id="PTHR11496:SF102">
    <property type="entry name" value="ALCOHOL DEHYDROGENASE 4"/>
    <property type="match status" value="1"/>
</dbReference>
<evidence type="ECO:0000256" key="3">
    <source>
        <dbReference type="ARBA" id="ARBA00023027"/>
    </source>
</evidence>
<keyword evidence="7" id="KW-1185">Reference proteome</keyword>
<keyword evidence="2" id="KW-0560">Oxidoreductase</keyword>
<dbReference type="InterPro" id="IPR018211">
    <property type="entry name" value="ADH_Fe_CS"/>
</dbReference>
<evidence type="ECO:0000256" key="1">
    <source>
        <dbReference type="ARBA" id="ARBA00007358"/>
    </source>
</evidence>
<feature type="domain" description="Fe-containing alcohol dehydrogenase-like C-terminal" evidence="5">
    <location>
        <begin position="188"/>
        <end position="384"/>
    </location>
</feature>
<dbReference type="PROSITE" id="PS00913">
    <property type="entry name" value="ADH_IRON_1"/>
    <property type="match status" value="1"/>
</dbReference>
<evidence type="ECO:0000259" key="4">
    <source>
        <dbReference type="Pfam" id="PF00465"/>
    </source>
</evidence>
<dbReference type="InterPro" id="IPR039697">
    <property type="entry name" value="Alcohol_dehydrogenase_Fe"/>
</dbReference>
<evidence type="ECO:0000313" key="6">
    <source>
        <dbReference type="EMBL" id="MFC3884498.1"/>
    </source>
</evidence>
<sequence length="398" mass="43171">MTFHQLFIPNEILYGKDSFAEIGKQAKALGKKVLIISDPIMEKIGNVSICEKHLQNHDVPYAKYTGIDSEPTDIHVEDALSVCREEKCDVIVAVGGGSCIDTAKAVAVMMTNEGHIRDYSGGKKKFNEKPLPLIAVPTTAGTGSEVTKVTVIIDTKNDVKMMISQPQLLPAIAIVDPALTISCPPNVTAATGVDALCHAIEAFISRRAQPVTDTLALKAIELIVGNLRNAYANGEDVEVREGMALGSMLAGMAFSNASVTLVHGMSRPIGAMFHVPHGISNAMLLPAVLEFSKEEAIDRLSTVARHVLPETKELSEHEAVEELINEIKQLCNDLHIPNLKTWGIDKEKFDLVVSKMATDALASGSPGNNPKVPAHEEIIDLYYNCYEYDFSTNRKVAK</sequence>
<protein>
    <submittedName>
        <fullName evidence="6">Iron-containing alcohol dehydrogenase</fullName>
    </submittedName>
</protein>